<organism evidence="9 10">
    <name type="scientific">Winogradskyella bathintestinalis</name>
    <dbReference type="NCBI Taxonomy" id="3035208"/>
    <lineage>
        <taxon>Bacteria</taxon>
        <taxon>Pseudomonadati</taxon>
        <taxon>Bacteroidota</taxon>
        <taxon>Flavobacteriia</taxon>
        <taxon>Flavobacteriales</taxon>
        <taxon>Flavobacteriaceae</taxon>
        <taxon>Winogradskyella</taxon>
    </lineage>
</organism>
<sequence>MGNLGISIVTIIIIAANAIISFKGFGDRAFFEKFKFNVGSIKRGEQIRMISSGFLHADMAHFIFNMFTLYIFANVVVLQLGAFNFVIIYFASLIFGNLLSLYFHKDEYWYSAIGASGAVTGILYSAILLRPEMDLYMFFVPVPIPGYVFGIGYLLYSIYGMKKRIGNIGHDAHFGGAIGGYIVTLLLMPSLFKTDLGHIGLLAIPIIILFVLHKTGKLN</sequence>
<protein>
    <submittedName>
        <fullName evidence="9">Rhomboid family intramembrane serine protease</fullName>
        <ecNumber evidence="9">3.4.21.105</ecNumber>
    </submittedName>
</protein>
<dbReference type="PANTHER" id="PTHR43731">
    <property type="entry name" value="RHOMBOID PROTEASE"/>
    <property type="match status" value="1"/>
</dbReference>
<dbReference type="PANTHER" id="PTHR43731:SF14">
    <property type="entry name" value="PRESENILIN-ASSOCIATED RHOMBOID-LIKE PROTEIN, MITOCHONDRIAL"/>
    <property type="match status" value="1"/>
</dbReference>
<accession>A0ABT7ZT93</accession>
<dbReference type="GO" id="GO:0006508">
    <property type="term" value="P:proteolysis"/>
    <property type="evidence" value="ECO:0007669"/>
    <property type="project" value="UniProtKB-KW"/>
</dbReference>
<feature type="transmembrane region" description="Helical" evidence="7">
    <location>
        <begin position="135"/>
        <end position="159"/>
    </location>
</feature>
<keyword evidence="4 9" id="KW-0378">Hydrolase</keyword>
<gene>
    <name evidence="9" type="ORF">QMA06_05825</name>
</gene>
<keyword evidence="9" id="KW-0645">Protease</keyword>
<evidence type="ECO:0000256" key="1">
    <source>
        <dbReference type="ARBA" id="ARBA00004141"/>
    </source>
</evidence>
<evidence type="ECO:0000259" key="8">
    <source>
        <dbReference type="Pfam" id="PF01694"/>
    </source>
</evidence>
<evidence type="ECO:0000256" key="2">
    <source>
        <dbReference type="ARBA" id="ARBA00009045"/>
    </source>
</evidence>
<keyword evidence="10" id="KW-1185">Reference proteome</keyword>
<keyword evidence="5 7" id="KW-1133">Transmembrane helix</keyword>
<evidence type="ECO:0000256" key="5">
    <source>
        <dbReference type="ARBA" id="ARBA00022989"/>
    </source>
</evidence>
<evidence type="ECO:0000256" key="6">
    <source>
        <dbReference type="ARBA" id="ARBA00023136"/>
    </source>
</evidence>
<dbReference type="InterPro" id="IPR022764">
    <property type="entry name" value="Peptidase_S54_rhomboid_dom"/>
</dbReference>
<dbReference type="Gene3D" id="1.20.1540.10">
    <property type="entry name" value="Rhomboid-like"/>
    <property type="match status" value="1"/>
</dbReference>
<dbReference type="EC" id="3.4.21.105" evidence="9"/>
<reference evidence="9 10" key="1">
    <citation type="journal article" date="2023" name="Int. J. Syst. Evol. Microbiol.">
        <title>Winogradskyella bathintestinalis sp. nov., isolated from the intestine of the deep-sea loosejaw dragonfish, Malacosteus niger.</title>
        <authorList>
            <person name="Uniacke-Lowe S."/>
            <person name="Johnson C.N."/>
            <person name="Stanton C."/>
            <person name="Hill C."/>
            <person name="Ross P."/>
        </authorList>
    </citation>
    <scope>NUCLEOTIDE SEQUENCE [LARGE SCALE GENOMIC DNA]</scope>
    <source>
        <strain evidence="9 10">APC 3343</strain>
    </source>
</reference>
<evidence type="ECO:0000313" key="10">
    <source>
        <dbReference type="Proteomes" id="UP001231197"/>
    </source>
</evidence>
<keyword evidence="6 7" id="KW-0472">Membrane</keyword>
<feature type="transmembrane region" description="Helical" evidence="7">
    <location>
        <begin position="6"/>
        <end position="26"/>
    </location>
</feature>
<dbReference type="Proteomes" id="UP001231197">
    <property type="component" value="Unassembled WGS sequence"/>
</dbReference>
<evidence type="ECO:0000256" key="7">
    <source>
        <dbReference type="SAM" id="Phobius"/>
    </source>
</evidence>
<keyword evidence="3 7" id="KW-0812">Transmembrane</keyword>
<dbReference type="SUPFAM" id="SSF144091">
    <property type="entry name" value="Rhomboid-like"/>
    <property type="match status" value="1"/>
</dbReference>
<name>A0ABT7ZT93_9FLAO</name>
<evidence type="ECO:0000256" key="4">
    <source>
        <dbReference type="ARBA" id="ARBA00022801"/>
    </source>
</evidence>
<feature type="transmembrane region" description="Helical" evidence="7">
    <location>
        <begin position="108"/>
        <end position="129"/>
    </location>
</feature>
<comment type="caution">
    <text evidence="9">The sequence shown here is derived from an EMBL/GenBank/DDBJ whole genome shotgun (WGS) entry which is preliminary data.</text>
</comment>
<dbReference type="RefSeq" id="WP_290206627.1">
    <property type="nucleotide sequence ID" value="NZ_JASDDK010000002.1"/>
</dbReference>
<feature type="transmembrane region" description="Helical" evidence="7">
    <location>
        <begin position="171"/>
        <end position="190"/>
    </location>
</feature>
<dbReference type="InterPro" id="IPR035952">
    <property type="entry name" value="Rhomboid-like_sf"/>
</dbReference>
<proteinExistence type="inferred from homology"/>
<dbReference type="InterPro" id="IPR050925">
    <property type="entry name" value="Rhomboid_protease_S54"/>
</dbReference>
<dbReference type="Pfam" id="PF01694">
    <property type="entry name" value="Rhomboid"/>
    <property type="match status" value="1"/>
</dbReference>
<feature type="transmembrane region" description="Helical" evidence="7">
    <location>
        <begin position="70"/>
        <end position="96"/>
    </location>
</feature>
<dbReference type="EMBL" id="JASDDK010000002">
    <property type="protein sequence ID" value="MDN3492230.1"/>
    <property type="molecule type" value="Genomic_DNA"/>
</dbReference>
<feature type="domain" description="Peptidase S54 rhomboid" evidence="8">
    <location>
        <begin position="44"/>
        <end position="188"/>
    </location>
</feature>
<comment type="subcellular location">
    <subcellularLocation>
        <location evidence="1">Membrane</location>
        <topology evidence="1">Multi-pass membrane protein</topology>
    </subcellularLocation>
</comment>
<evidence type="ECO:0000313" key="9">
    <source>
        <dbReference type="EMBL" id="MDN3492230.1"/>
    </source>
</evidence>
<dbReference type="GO" id="GO:0008233">
    <property type="term" value="F:peptidase activity"/>
    <property type="evidence" value="ECO:0007669"/>
    <property type="project" value="UniProtKB-KW"/>
</dbReference>
<feature type="transmembrane region" description="Helical" evidence="7">
    <location>
        <begin position="47"/>
        <end position="64"/>
    </location>
</feature>
<evidence type="ECO:0000256" key="3">
    <source>
        <dbReference type="ARBA" id="ARBA00022692"/>
    </source>
</evidence>
<feature type="transmembrane region" description="Helical" evidence="7">
    <location>
        <begin position="196"/>
        <end position="213"/>
    </location>
</feature>
<comment type="similarity">
    <text evidence="2">Belongs to the peptidase S54 family.</text>
</comment>